<sequence>MLRNKKQTEHLPPMTQNQLYNYSVCNKAFHQAFGGQKTSHRKNSTATSSDDGNPSTSTSANNASTASNISGGDMSSKSDVTFSDDGVASHSTSPAPRDFDLNLPVMAEFQLALATPHCISTITWELYCKKKHQSKI</sequence>
<feature type="compositionally biased region" description="Low complexity" evidence="1">
    <location>
        <begin position="55"/>
        <end position="68"/>
    </location>
</feature>
<accession>A0AAD1ZGQ4</accession>
<feature type="region of interest" description="Disordered" evidence="1">
    <location>
        <begin position="33"/>
        <end position="100"/>
    </location>
</feature>
<dbReference type="Proteomes" id="UP000834106">
    <property type="component" value="Chromosome 10"/>
</dbReference>
<evidence type="ECO:0000313" key="3">
    <source>
        <dbReference type="Proteomes" id="UP000834106"/>
    </source>
</evidence>
<gene>
    <name evidence="2" type="ORF">FPE_LOCUS17236</name>
</gene>
<evidence type="ECO:0000256" key="1">
    <source>
        <dbReference type="SAM" id="MobiDB-lite"/>
    </source>
</evidence>
<evidence type="ECO:0000313" key="2">
    <source>
        <dbReference type="EMBL" id="CAI9769054.1"/>
    </source>
</evidence>
<protein>
    <submittedName>
        <fullName evidence="2">Uncharacterized protein</fullName>
    </submittedName>
</protein>
<dbReference type="EMBL" id="OU503045">
    <property type="protein sequence ID" value="CAI9769054.1"/>
    <property type="molecule type" value="Genomic_DNA"/>
</dbReference>
<reference evidence="2" key="1">
    <citation type="submission" date="2023-05" db="EMBL/GenBank/DDBJ databases">
        <authorList>
            <person name="Huff M."/>
        </authorList>
    </citation>
    <scope>NUCLEOTIDE SEQUENCE</scope>
</reference>
<feature type="compositionally biased region" description="Polar residues" evidence="1">
    <location>
        <begin position="44"/>
        <end position="54"/>
    </location>
</feature>
<dbReference type="AlphaFoldDB" id="A0AAD1ZGQ4"/>
<keyword evidence="3" id="KW-1185">Reference proteome</keyword>
<feature type="compositionally biased region" description="Polar residues" evidence="1">
    <location>
        <begin position="69"/>
        <end position="81"/>
    </location>
</feature>
<proteinExistence type="predicted"/>
<name>A0AAD1ZGQ4_9LAMI</name>
<organism evidence="2 3">
    <name type="scientific">Fraxinus pennsylvanica</name>
    <dbReference type="NCBI Taxonomy" id="56036"/>
    <lineage>
        <taxon>Eukaryota</taxon>
        <taxon>Viridiplantae</taxon>
        <taxon>Streptophyta</taxon>
        <taxon>Embryophyta</taxon>
        <taxon>Tracheophyta</taxon>
        <taxon>Spermatophyta</taxon>
        <taxon>Magnoliopsida</taxon>
        <taxon>eudicotyledons</taxon>
        <taxon>Gunneridae</taxon>
        <taxon>Pentapetalae</taxon>
        <taxon>asterids</taxon>
        <taxon>lamiids</taxon>
        <taxon>Lamiales</taxon>
        <taxon>Oleaceae</taxon>
        <taxon>Oleeae</taxon>
        <taxon>Fraxinus</taxon>
    </lineage>
</organism>